<dbReference type="GO" id="GO:0098046">
    <property type="term" value="C:type V protein secretion system complex"/>
    <property type="evidence" value="ECO:0007669"/>
    <property type="project" value="TreeGrafter"/>
</dbReference>
<evidence type="ECO:0000259" key="1">
    <source>
        <dbReference type="Pfam" id="PF00149"/>
    </source>
</evidence>
<dbReference type="EMBL" id="QGDT01000004">
    <property type="protein sequence ID" value="PWJ58175.1"/>
    <property type="molecule type" value="Genomic_DNA"/>
</dbReference>
<keyword evidence="3" id="KW-1185">Reference proteome</keyword>
<comment type="caution">
    <text evidence="2">The sequence shown here is derived from an EMBL/GenBank/DDBJ whole genome shotgun (WGS) entry which is preliminary data.</text>
</comment>
<reference evidence="2 3" key="1">
    <citation type="submission" date="2018-03" db="EMBL/GenBank/DDBJ databases">
        <title>Genomic Encyclopedia of Archaeal and Bacterial Type Strains, Phase II (KMG-II): from individual species to whole genera.</title>
        <authorList>
            <person name="Goeker M."/>
        </authorList>
    </citation>
    <scope>NUCLEOTIDE SEQUENCE [LARGE SCALE GENOMIC DNA]</scope>
    <source>
        <strain evidence="2 3">DSM 100346</strain>
    </source>
</reference>
<dbReference type="PANTHER" id="PTHR34597:SF3">
    <property type="entry name" value="OUTER MEMBRANE TRANSPORTER CDIB"/>
    <property type="match status" value="1"/>
</dbReference>
<dbReference type="GO" id="GO:0008320">
    <property type="term" value="F:protein transmembrane transporter activity"/>
    <property type="evidence" value="ECO:0007669"/>
    <property type="project" value="TreeGrafter"/>
</dbReference>
<sequence length="1254" mass="142715">MYWLLVASGLSACAGYKTQYSPLGSQWAEEQPDSSTITHTMYLIGDAGNDSPDDQAPVLTYLKGKLATESANSSILFLGDNIYPSGMPPEEDSLNRSIAEYRLTSQLEILDEFKGRPVFIPGNHDWRGWGGKGLARQQKFVQKYINKHRGVKDKDDYEDYFLPLDGCSGPEVIELNDDVVVVVVDSQWWLMDWDKEPKMNDGCEIKNREHFKFVFENVIRKYRSKKVVIAMHHPPYTYGPHGGRFTWKQHLFPLTEMKPNLYIPLPGLGSLSALFRGTIGSRQDMANKRYKDLRRALFAGANKNGSFIFASGHEHGLQFIQDENHSFIVSGSGSKKSPVGMGKGSQFASTEPGFSTIQYYENGQVWTNFYAVSPDGLQAKVIFRKRLKDKVQPEPEMGLNAPAVPALAKDSVDHFVTMHQAAKTGGLHGFLFGEHHRNLYQQPYTFRVMDLSQERGGLTPVKLGGGNQTNSLRLEAADGKEYVLRGLAKDVSRFIPFPFNKMTAAKYVVEDNFLSTNPFAPLSMPVLADAIEVYHTNPQLVFVPEQPALSDYNGIVGGTMNLYEERPKGKHWKDAAFFGNPHKIVGTADVVEEILDDPDSRVDEAWMLRTRMLDFLVGDWDRHDDQWAWASIDQSKGRTLFRPIPKDRDQAFSLYDGLVTGLARFTQPFLRQLQSFGPEVKNVKWSTWSARLVDRTFLNGLSWAEWQQQAFFIQAKLTDEVIDSAFDSWPPEARRLASPAIAQNIKSRRDRLMDIARQHYAIVSESVDVIGTNKEEYFEVDRINDQQLRVRIYDLSKKGKLKNKRYDRTFDQDITRSVQIYGVGDDDTFVLLGEGTPSIKVRWIGGLGKDRFIDETKDSPIGKKIWVYDDLRNNKFQKSPHFKDLRTSQYRYNIYDRRSADSNYDILMPIPVVGYNPDDGLLLGGGLSYTRYGFKKAPYASFQKASLRYAFGTKSIILDYTGDFLNTFGQWDFYLDGHLHGPSYAFNYAGLGNASVRLPKQANFYRVRQRGVALFPAIKKRLGSSDGFFAIGPFAEANKIEQTAGRFITSGKNQLDGQIFDTQYFAGARALLDYKSVDSYSMPHSGIRFKTSLDWTHDLRNQRQFAALKSQLVIYKALDTKENFILATRLGTNVNFGKGYTFFQMPTLGARQGLRGYRAERFYGKSSYWQETDLRVRLNSNYNPTLPLTYGLFGSFDYGRVWMEQDRLENWHYSYGGGVWFAPVDLLTLAVGAFIPREKAEESPRILFQMGFWF</sequence>
<dbReference type="Pfam" id="PF00149">
    <property type="entry name" value="Metallophos"/>
    <property type="match status" value="1"/>
</dbReference>
<gene>
    <name evidence="2" type="ORF">CLV98_10432</name>
</gene>
<dbReference type="SUPFAM" id="SSF56300">
    <property type="entry name" value="Metallo-dependent phosphatases"/>
    <property type="match status" value="1"/>
</dbReference>
<accession>A0A316AK35</accession>
<name>A0A316AK35_9BACT</name>
<dbReference type="InterPro" id="IPR029052">
    <property type="entry name" value="Metallo-depent_PP-like"/>
</dbReference>
<organism evidence="2 3">
    <name type="scientific">Dyadobacter jejuensis</name>
    <dbReference type="NCBI Taxonomy" id="1082580"/>
    <lineage>
        <taxon>Bacteria</taxon>
        <taxon>Pseudomonadati</taxon>
        <taxon>Bacteroidota</taxon>
        <taxon>Cytophagia</taxon>
        <taxon>Cytophagales</taxon>
        <taxon>Spirosomataceae</taxon>
        <taxon>Dyadobacter</taxon>
    </lineage>
</organism>
<dbReference type="InterPro" id="IPR051544">
    <property type="entry name" value="TPS_OM_transporter"/>
</dbReference>
<protein>
    <submittedName>
        <fullName evidence="2">Calcineurin-like phosphoesterase family protein</fullName>
    </submittedName>
</protein>
<evidence type="ECO:0000313" key="3">
    <source>
        <dbReference type="Proteomes" id="UP000245880"/>
    </source>
</evidence>
<feature type="domain" description="Calcineurin-like phosphoesterase" evidence="1">
    <location>
        <begin position="43"/>
        <end position="244"/>
    </location>
</feature>
<dbReference type="Proteomes" id="UP000245880">
    <property type="component" value="Unassembled WGS sequence"/>
</dbReference>
<evidence type="ECO:0000313" key="2">
    <source>
        <dbReference type="EMBL" id="PWJ58175.1"/>
    </source>
</evidence>
<dbReference type="AlphaFoldDB" id="A0A316AK35"/>
<dbReference type="GO" id="GO:0016787">
    <property type="term" value="F:hydrolase activity"/>
    <property type="evidence" value="ECO:0007669"/>
    <property type="project" value="InterPro"/>
</dbReference>
<dbReference type="Gene3D" id="3.60.21.10">
    <property type="match status" value="1"/>
</dbReference>
<proteinExistence type="predicted"/>
<dbReference type="PANTHER" id="PTHR34597">
    <property type="entry name" value="SLR1661 PROTEIN"/>
    <property type="match status" value="1"/>
</dbReference>
<dbReference type="GO" id="GO:0046819">
    <property type="term" value="P:protein secretion by the type V secretion system"/>
    <property type="evidence" value="ECO:0007669"/>
    <property type="project" value="TreeGrafter"/>
</dbReference>
<dbReference type="InterPro" id="IPR004843">
    <property type="entry name" value="Calcineurin-like_PHP"/>
</dbReference>